<organism evidence="1 2">
    <name type="scientific">Olpidium bornovanus</name>
    <dbReference type="NCBI Taxonomy" id="278681"/>
    <lineage>
        <taxon>Eukaryota</taxon>
        <taxon>Fungi</taxon>
        <taxon>Fungi incertae sedis</taxon>
        <taxon>Olpidiomycota</taxon>
        <taxon>Olpidiomycotina</taxon>
        <taxon>Olpidiomycetes</taxon>
        <taxon>Olpidiales</taxon>
        <taxon>Olpidiaceae</taxon>
        <taxon>Olpidium</taxon>
    </lineage>
</organism>
<accession>A0A8H8DF14</accession>
<comment type="caution">
    <text evidence="1">The sequence shown here is derived from an EMBL/GenBank/DDBJ whole genome shotgun (WGS) entry which is preliminary data.</text>
</comment>
<protein>
    <submittedName>
        <fullName evidence="1">Uncharacterized protein</fullName>
    </submittedName>
</protein>
<evidence type="ECO:0000313" key="2">
    <source>
        <dbReference type="Proteomes" id="UP000673691"/>
    </source>
</evidence>
<dbReference type="OrthoDB" id="4983at2759"/>
<sequence length="63" mass="6475">MASAPTKIGAADMEAALREKVGASHVLVEDTSGGCGQSFNVTWCPRRSRGKGCCNGTDSSTTL</sequence>
<dbReference type="Gene3D" id="3.10.20.90">
    <property type="entry name" value="Phosphatidylinositol 3-kinase Catalytic Subunit, Chain A, domain 1"/>
    <property type="match status" value="1"/>
</dbReference>
<dbReference type="Proteomes" id="UP000673691">
    <property type="component" value="Unassembled WGS sequence"/>
</dbReference>
<dbReference type="EMBL" id="JAEFCI010012847">
    <property type="protein sequence ID" value="KAG5455751.1"/>
    <property type="molecule type" value="Genomic_DNA"/>
</dbReference>
<keyword evidence="2" id="KW-1185">Reference proteome</keyword>
<name>A0A8H8DF14_9FUNG</name>
<dbReference type="AlphaFoldDB" id="A0A8H8DF14"/>
<reference evidence="1 2" key="1">
    <citation type="journal article" name="Sci. Rep.">
        <title>Genome-scale phylogenetic analyses confirm Olpidium as the closest living zoosporic fungus to the non-flagellated, terrestrial fungi.</title>
        <authorList>
            <person name="Chang Y."/>
            <person name="Rochon D."/>
            <person name="Sekimoto S."/>
            <person name="Wang Y."/>
            <person name="Chovatia M."/>
            <person name="Sandor L."/>
            <person name="Salamov A."/>
            <person name="Grigoriev I.V."/>
            <person name="Stajich J.E."/>
            <person name="Spatafora J.W."/>
        </authorList>
    </citation>
    <scope>NUCLEOTIDE SEQUENCE [LARGE SCALE GENOMIC DNA]</scope>
    <source>
        <strain evidence="1">S191</strain>
    </source>
</reference>
<proteinExistence type="predicted"/>
<evidence type="ECO:0000313" key="1">
    <source>
        <dbReference type="EMBL" id="KAG5455751.1"/>
    </source>
</evidence>
<gene>
    <name evidence="1" type="ORF">BJ554DRAFT_4723</name>
</gene>